<dbReference type="GO" id="GO:0016567">
    <property type="term" value="P:protein ubiquitination"/>
    <property type="evidence" value="ECO:0007669"/>
    <property type="project" value="TreeGrafter"/>
</dbReference>
<comment type="similarity">
    <text evidence="1">Belongs to the ankyrin SOCS box (ASB) family.</text>
</comment>
<dbReference type="GO" id="GO:0045732">
    <property type="term" value="P:positive regulation of protein catabolic process"/>
    <property type="evidence" value="ECO:0007669"/>
    <property type="project" value="TreeGrafter"/>
</dbReference>
<dbReference type="PROSITE" id="PS50088">
    <property type="entry name" value="ANK_REPEAT"/>
    <property type="match status" value="4"/>
</dbReference>
<evidence type="ECO:0000256" key="1">
    <source>
        <dbReference type="ARBA" id="ARBA00005949"/>
    </source>
</evidence>
<keyword evidence="3 4" id="KW-0040">ANK repeat</keyword>
<dbReference type="PROSITE" id="PS50297">
    <property type="entry name" value="ANK_REP_REGION"/>
    <property type="match status" value="3"/>
</dbReference>
<dbReference type="InterPro" id="IPR051573">
    <property type="entry name" value="Ankyrin-SOCS_box_domain"/>
</dbReference>
<dbReference type="Pfam" id="PF13637">
    <property type="entry name" value="Ank_4"/>
    <property type="match status" value="1"/>
</dbReference>
<dbReference type="Pfam" id="PF12796">
    <property type="entry name" value="Ank_2"/>
    <property type="match status" value="1"/>
</dbReference>
<feature type="repeat" description="ANK" evidence="4">
    <location>
        <begin position="50"/>
        <end position="82"/>
    </location>
</feature>
<reference evidence="5" key="1">
    <citation type="journal article" date="2014" name="PLoS ONE">
        <title>Transcriptome-Based Identification of ABC Transporters in the Western Tarnished Plant Bug Lygus hesperus.</title>
        <authorList>
            <person name="Hull J.J."/>
            <person name="Chaney K."/>
            <person name="Geib S.M."/>
            <person name="Fabrick J.A."/>
            <person name="Brent C.S."/>
            <person name="Walsh D."/>
            <person name="Lavine L.C."/>
        </authorList>
    </citation>
    <scope>NUCLEOTIDE SEQUENCE</scope>
</reference>
<proteinExistence type="inferred from homology"/>
<gene>
    <name evidence="5" type="primary">secG_1</name>
    <name evidence="5" type="ORF">CM83_6131</name>
    <name evidence="6" type="ORF">g.4683</name>
</gene>
<evidence type="ECO:0000313" key="6">
    <source>
        <dbReference type="EMBL" id="JAQ04274.1"/>
    </source>
</evidence>
<dbReference type="PANTHER" id="PTHR24136">
    <property type="entry name" value="SOWAH (DROSOPHILA) HOMOLOG"/>
    <property type="match status" value="1"/>
</dbReference>
<dbReference type="InterPro" id="IPR002110">
    <property type="entry name" value="Ankyrin_rpt"/>
</dbReference>
<dbReference type="AlphaFoldDB" id="A0A0A9Z1C0"/>
<dbReference type="SMART" id="SM00248">
    <property type="entry name" value="ANK"/>
    <property type="match status" value="4"/>
</dbReference>
<feature type="repeat" description="ANK" evidence="4">
    <location>
        <begin position="17"/>
        <end position="49"/>
    </location>
</feature>
<evidence type="ECO:0000256" key="2">
    <source>
        <dbReference type="ARBA" id="ARBA00022737"/>
    </source>
</evidence>
<reference evidence="5" key="2">
    <citation type="submission" date="2014-07" db="EMBL/GenBank/DDBJ databases">
        <authorList>
            <person name="Hull J."/>
        </authorList>
    </citation>
    <scope>NUCLEOTIDE SEQUENCE</scope>
</reference>
<dbReference type="EMBL" id="GBHO01006481">
    <property type="protein sequence ID" value="JAG37123.1"/>
    <property type="molecule type" value="Transcribed_RNA"/>
</dbReference>
<evidence type="ECO:0000256" key="4">
    <source>
        <dbReference type="PROSITE-ProRule" id="PRU00023"/>
    </source>
</evidence>
<dbReference type="Gene3D" id="1.25.40.20">
    <property type="entry name" value="Ankyrin repeat-containing domain"/>
    <property type="match status" value="1"/>
</dbReference>
<dbReference type="InterPro" id="IPR036770">
    <property type="entry name" value="Ankyrin_rpt-contain_sf"/>
</dbReference>
<keyword evidence="2" id="KW-0677">Repeat</keyword>
<dbReference type="SUPFAM" id="SSF48403">
    <property type="entry name" value="Ankyrin repeat"/>
    <property type="match status" value="1"/>
</dbReference>
<dbReference type="EMBL" id="GDHC01014355">
    <property type="protein sequence ID" value="JAQ04274.1"/>
    <property type="molecule type" value="Transcribed_RNA"/>
</dbReference>
<protein>
    <submittedName>
        <fullName evidence="5">Ankyrin repeat, PH and SEC7 domain containing protein secG</fullName>
    </submittedName>
</protein>
<dbReference type="PANTHER" id="PTHR24136:SF15">
    <property type="entry name" value="ANK_REP_REGION DOMAIN-CONTAINING PROTEIN"/>
    <property type="match status" value="1"/>
</dbReference>
<feature type="repeat" description="ANK" evidence="4">
    <location>
        <begin position="84"/>
        <end position="116"/>
    </location>
</feature>
<evidence type="ECO:0000313" key="5">
    <source>
        <dbReference type="EMBL" id="JAG37123.1"/>
    </source>
</evidence>
<name>A0A0A9Z1C0_LYGHE</name>
<reference evidence="6" key="3">
    <citation type="journal article" date="2016" name="Gigascience">
        <title>De novo construction of an expanded transcriptome assembly for the western tarnished plant bug, Lygus hesperus.</title>
        <authorList>
            <person name="Tassone E.E."/>
            <person name="Geib S.M."/>
            <person name="Hall B."/>
            <person name="Fabrick J.A."/>
            <person name="Brent C.S."/>
            <person name="Hull J.J."/>
        </authorList>
    </citation>
    <scope>NUCLEOTIDE SEQUENCE</scope>
</reference>
<sequence length="168" mass="17751">MTMLREDPTLLNSVEAGGFGAMHFAAFNGDLDLLRLLLSHHADVNLVNYDDNTPLVMAVKGHQLEAITMLLEAGAEVNMASTSSGATAAHHAAAMGYVDCLRLLVKAGATVHFDALDAGSLLHWACHSGQVDCVGAMLYEFNVDVNTVDSHGGTALLTALFMEKLAVV</sequence>
<accession>A0A0A9Z1C0</accession>
<evidence type="ECO:0000256" key="3">
    <source>
        <dbReference type="ARBA" id="ARBA00023043"/>
    </source>
</evidence>
<organism evidence="5">
    <name type="scientific">Lygus hesperus</name>
    <name type="common">Western plant bug</name>
    <dbReference type="NCBI Taxonomy" id="30085"/>
    <lineage>
        <taxon>Eukaryota</taxon>
        <taxon>Metazoa</taxon>
        <taxon>Ecdysozoa</taxon>
        <taxon>Arthropoda</taxon>
        <taxon>Hexapoda</taxon>
        <taxon>Insecta</taxon>
        <taxon>Pterygota</taxon>
        <taxon>Neoptera</taxon>
        <taxon>Paraneoptera</taxon>
        <taxon>Hemiptera</taxon>
        <taxon>Heteroptera</taxon>
        <taxon>Panheteroptera</taxon>
        <taxon>Cimicomorpha</taxon>
        <taxon>Miridae</taxon>
        <taxon>Mirini</taxon>
        <taxon>Lygus</taxon>
    </lineage>
</organism>
<feature type="repeat" description="ANK" evidence="4">
    <location>
        <begin position="117"/>
        <end position="150"/>
    </location>
</feature>